<evidence type="ECO:0000313" key="1">
    <source>
        <dbReference type="EMBL" id="CAI9091297.1"/>
    </source>
</evidence>
<dbReference type="SUPFAM" id="SSF53756">
    <property type="entry name" value="UDP-Glycosyltransferase/glycogen phosphorylase"/>
    <property type="match status" value="1"/>
</dbReference>
<dbReference type="Proteomes" id="UP001161247">
    <property type="component" value="Chromosome 1"/>
</dbReference>
<dbReference type="GO" id="GO:0008194">
    <property type="term" value="F:UDP-glycosyltransferase activity"/>
    <property type="evidence" value="ECO:0007669"/>
    <property type="project" value="UniProtKB-ARBA"/>
</dbReference>
<evidence type="ECO:0000313" key="2">
    <source>
        <dbReference type="Proteomes" id="UP001161247"/>
    </source>
</evidence>
<dbReference type="PANTHER" id="PTHR48044:SF14">
    <property type="entry name" value="GLYCOSYLTRANSFERASE"/>
    <property type="match status" value="1"/>
</dbReference>
<organism evidence="1 2">
    <name type="scientific">Oldenlandia corymbosa var. corymbosa</name>
    <dbReference type="NCBI Taxonomy" id="529605"/>
    <lineage>
        <taxon>Eukaryota</taxon>
        <taxon>Viridiplantae</taxon>
        <taxon>Streptophyta</taxon>
        <taxon>Embryophyta</taxon>
        <taxon>Tracheophyta</taxon>
        <taxon>Spermatophyta</taxon>
        <taxon>Magnoliopsida</taxon>
        <taxon>eudicotyledons</taxon>
        <taxon>Gunneridae</taxon>
        <taxon>Pentapetalae</taxon>
        <taxon>asterids</taxon>
        <taxon>lamiids</taxon>
        <taxon>Gentianales</taxon>
        <taxon>Rubiaceae</taxon>
        <taxon>Rubioideae</taxon>
        <taxon>Spermacoceae</taxon>
        <taxon>Hedyotis-Oldenlandia complex</taxon>
        <taxon>Oldenlandia</taxon>
    </lineage>
</organism>
<dbReference type="Gene3D" id="3.40.50.2000">
    <property type="entry name" value="Glycogen Phosphorylase B"/>
    <property type="match status" value="3"/>
</dbReference>
<dbReference type="GO" id="GO:1901135">
    <property type="term" value="P:carbohydrate derivative metabolic process"/>
    <property type="evidence" value="ECO:0007669"/>
    <property type="project" value="UniProtKB-ARBA"/>
</dbReference>
<dbReference type="AlphaFoldDB" id="A0AAV1C7C2"/>
<dbReference type="EMBL" id="OX459118">
    <property type="protein sequence ID" value="CAI9091297.1"/>
    <property type="molecule type" value="Genomic_DNA"/>
</dbReference>
<sequence>MGTRTTGSSDLKVLMLPWLAYGHITPHLQLAKKLVDRESLIFCSTPVNLIFIKNKIPEKCSPSIHLVELHLPDTPELPSSCHTTNGLPPPLMPNLRTALARAKPNLSGILRNLSPDLVIYDVVVSWTASLTSAHGIPAPCYGALGISDAQEDDPEDERPNRSCDRIMLVKTSREIEGKSMDYLYDMMKTKVLPLGPLFSVVHDDQQDEHHELMQWLETKSDLSTVFVSFGSEYFLKKEEMEEIAFGLELSGVNFIWVIRFPVGEKTRPDEALPQGFLERVEKRGRIVEK</sequence>
<gene>
    <name evidence="1" type="ORF">OLC1_LOCUS3259</name>
</gene>
<protein>
    <submittedName>
        <fullName evidence="1">OLC1v1026280C1</fullName>
    </submittedName>
</protein>
<keyword evidence="2" id="KW-1185">Reference proteome</keyword>
<reference evidence="1" key="1">
    <citation type="submission" date="2023-03" db="EMBL/GenBank/DDBJ databases">
        <authorList>
            <person name="Julca I."/>
        </authorList>
    </citation>
    <scope>NUCLEOTIDE SEQUENCE</scope>
</reference>
<name>A0AAV1C7C2_OLDCO</name>
<accession>A0AAV1C7C2</accession>
<proteinExistence type="predicted"/>
<dbReference type="PANTHER" id="PTHR48044">
    <property type="entry name" value="GLYCOSYLTRANSFERASE"/>
    <property type="match status" value="1"/>
</dbReference>